<organism evidence="2 3">
    <name type="scientific">Ceratodon purpureus</name>
    <name type="common">Fire moss</name>
    <name type="synonym">Dicranum purpureum</name>
    <dbReference type="NCBI Taxonomy" id="3225"/>
    <lineage>
        <taxon>Eukaryota</taxon>
        <taxon>Viridiplantae</taxon>
        <taxon>Streptophyta</taxon>
        <taxon>Embryophyta</taxon>
        <taxon>Bryophyta</taxon>
        <taxon>Bryophytina</taxon>
        <taxon>Bryopsida</taxon>
        <taxon>Dicranidae</taxon>
        <taxon>Pseudoditrichales</taxon>
        <taxon>Ditrichaceae</taxon>
        <taxon>Ceratodon</taxon>
    </lineage>
</organism>
<reference evidence="2" key="1">
    <citation type="submission" date="2020-06" db="EMBL/GenBank/DDBJ databases">
        <title>WGS assembly of Ceratodon purpureus strain R40.</title>
        <authorList>
            <person name="Carey S.B."/>
            <person name="Jenkins J."/>
            <person name="Shu S."/>
            <person name="Lovell J.T."/>
            <person name="Sreedasyam A."/>
            <person name="Maumus F."/>
            <person name="Tiley G.P."/>
            <person name="Fernandez-Pozo N."/>
            <person name="Barry K."/>
            <person name="Chen C."/>
            <person name="Wang M."/>
            <person name="Lipzen A."/>
            <person name="Daum C."/>
            <person name="Saski C.A."/>
            <person name="Payton A.C."/>
            <person name="Mcbreen J.C."/>
            <person name="Conrad R.E."/>
            <person name="Kollar L.M."/>
            <person name="Olsson S."/>
            <person name="Huttunen S."/>
            <person name="Landis J.B."/>
            <person name="Wickett N.J."/>
            <person name="Johnson M.G."/>
            <person name="Rensing S.A."/>
            <person name="Grimwood J."/>
            <person name="Schmutz J."/>
            <person name="Mcdaniel S.F."/>
        </authorList>
    </citation>
    <scope>NUCLEOTIDE SEQUENCE</scope>
    <source>
        <strain evidence="2">R40</strain>
    </source>
</reference>
<name>A0A8T0IJT4_CERPU</name>
<dbReference type="EMBL" id="CM026423">
    <property type="protein sequence ID" value="KAG0583209.1"/>
    <property type="molecule type" value="Genomic_DNA"/>
</dbReference>
<feature type="signal peptide" evidence="1">
    <location>
        <begin position="1"/>
        <end position="21"/>
    </location>
</feature>
<sequence length="50" mass="5460">MRLCLCLCLCLGLCLVWDQIARHPAHLTSLGQTHPIACDPPSKLSYPGGR</sequence>
<keyword evidence="3" id="KW-1185">Reference proteome</keyword>
<protein>
    <submittedName>
        <fullName evidence="2">Uncharacterized protein</fullName>
    </submittedName>
</protein>
<gene>
    <name evidence="2" type="ORF">KC19_3G118000</name>
</gene>
<evidence type="ECO:0000256" key="1">
    <source>
        <dbReference type="SAM" id="SignalP"/>
    </source>
</evidence>
<dbReference type="AlphaFoldDB" id="A0A8T0IJT4"/>
<dbReference type="Proteomes" id="UP000822688">
    <property type="component" value="Chromosome 3"/>
</dbReference>
<accession>A0A8T0IJT4</accession>
<keyword evidence="1" id="KW-0732">Signal</keyword>
<feature type="chain" id="PRO_5035782292" evidence="1">
    <location>
        <begin position="22"/>
        <end position="50"/>
    </location>
</feature>
<evidence type="ECO:0000313" key="3">
    <source>
        <dbReference type="Proteomes" id="UP000822688"/>
    </source>
</evidence>
<comment type="caution">
    <text evidence="2">The sequence shown here is derived from an EMBL/GenBank/DDBJ whole genome shotgun (WGS) entry which is preliminary data.</text>
</comment>
<proteinExistence type="predicted"/>
<evidence type="ECO:0000313" key="2">
    <source>
        <dbReference type="EMBL" id="KAG0583209.1"/>
    </source>
</evidence>